<gene>
    <name evidence="10" type="ORF">QNI29_03750</name>
</gene>
<comment type="subcellular location">
    <subcellularLocation>
        <location evidence="1">Membrane</location>
        <topology evidence="1">Lipid-anchor</topology>
    </subcellularLocation>
</comment>
<evidence type="ECO:0000256" key="7">
    <source>
        <dbReference type="ARBA" id="ARBA00023288"/>
    </source>
</evidence>
<dbReference type="NCBIfam" id="TIGR02887">
    <property type="entry name" value="spore_ger_x_C"/>
    <property type="match status" value="1"/>
</dbReference>
<keyword evidence="11" id="KW-1185">Reference proteome</keyword>
<reference evidence="10 11" key="1">
    <citation type="submission" date="2023-05" db="EMBL/GenBank/DDBJ databases">
        <title>Comparative genomics reveals the evidence of polycyclic aromatic hydrocarbons degradation in moderately halophilic genus Pontibacillus.</title>
        <authorList>
            <person name="Yang H."/>
            <person name="Qian Z."/>
        </authorList>
    </citation>
    <scope>NUCLEOTIDE SEQUENCE [LARGE SCALE GENOMIC DNA]</scope>
    <source>
        <strain evidence="11">HN14</strain>
    </source>
</reference>
<keyword evidence="4" id="KW-0732">Signal</keyword>
<dbReference type="InterPro" id="IPR046953">
    <property type="entry name" value="Spore_GerAC-like_C"/>
</dbReference>
<dbReference type="Proteomes" id="UP001236652">
    <property type="component" value="Chromosome"/>
</dbReference>
<dbReference type="Gene3D" id="3.30.300.210">
    <property type="entry name" value="Nutrient germinant receptor protein C, domain 3"/>
    <property type="match status" value="1"/>
</dbReference>
<evidence type="ECO:0000259" key="8">
    <source>
        <dbReference type="Pfam" id="PF05504"/>
    </source>
</evidence>
<dbReference type="EMBL" id="CP126446">
    <property type="protein sequence ID" value="WIF98777.1"/>
    <property type="molecule type" value="Genomic_DNA"/>
</dbReference>
<proteinExistence type="inferred from homology"/>
<keyword evidence="5" id="KW-0472">Membrane</keyword>
<evidence type="ECO:0000313" key="10">
    <source>
        <dbReference type="EMBL" id="WIF98777.1"/>
    </source>
</evidence>
<name>A0ABY8UYN2_9BACI</name>
<evidence type="ECO:0000313" key="11">
    <source>
        <dbReference type="Proteomes" id="UP001236652"/>
    </source>
</evidence>
<dbReference type="Pfam" id="PF05504">
    <property type="entry name" value="Spore_GerAC"/>
    <property type="match status" value="1"/>
</dbReference>
<evidence type="ECO:0000259" key="9">
    <source>
        <dbReference type="Pfam" id="PF25198"/>
    </source>
</evidence>
<evidence type="ECO:0000256" key="6">
    <source>
        <dbReference type="ARBA" id="ARBA00023139"/>
    </source>
</evidence>
<dbReference type="PROSITE" id="PS51257">
    <property type="entry name" value="PROKAR_LIPOPROTEIN"/>
    <property type="match status" value="1"/>
</dbReference>
<sequence length="375" mass="42207">MNRSHKGLIILITLFLLTGCWDQRQFKNVKLVLAAGFDAGQERLIRNTVVIPTVEKGLEGPGQEFIQVITSEAYSTRDGKKNVDHRISRSFDASKARVFLLGEELAKQDIFPILDVLYRDPKNNLNAKLAMVKGTAEDALRLRVNQEPRISGYINGILDSQMMNTEAPSENLQLICAELLEDGEDFALSALEVDQDAALINYVGMALFSGQKYSGVTLNTDESLLLLLLDDQLRRSATINRKVADYKNEPLKNYMSIEVGGVKRKVQITADHPEQIKVDLSLKLKATIVEKTLPIILNDQEVKKLEGKFSEILTKEMQEVLKKTQEANSDYLGIGRRVHAFHHDTWEDLKWSEVYPEIVFNVNTKVDLSGHGVIN</sequence>
<evidence type="ECO:0000256" key="4">
    <source>
        <dbReference type="ARBA" id="ARBA00022729"/>
    </source>
</evidence>
<protein>
    <submittedName>
        <fullName evidence="10">Ger(X)C family spore germination protein</fullName>
    </submittedName>
</protein>
<comment type="similarity">
    <text evidence="2">Belongs to the GerABKC lipoprotein family.</text>
</comment>
<evidence type="ECO:0000256" key="2">
    <source>
        <dbReference type="ARBA" id="ARBA00007886"/>
    </source>
</evidence>
<dbReference type="InterPro" id="IPR057336">
    <property type="entry name" value="GerAC_N"/>
</dbReference>
<evidence type="ECO:0000256" key="3">
    <source>
        <dbReference type="ARBA" id="ARBA00022544"/>
    </source>
</evidence>
<dbReference type="PANTHER" id="PTHR35789:SF1">
    <property type="entry name" value="SPORE GERMINATION PROTEIN B3"/>
    <property type="match status" value="1"/>
</dbReference>
<dbReference type="InterPro" id="IPR038501">
    <property type="entry name" value="Spore_GerAC_C_sf"/>
</dbReference>
<keyword evidence="7" id="KW-0449">Lipoprotein</keyword>
<dbReference type="RefSeq" id="WP_231418546.1">
    <property type="nucleotide sequence ID" value="NZ_CP126446.1"/>
</dbReference>
<dbReference type="InterPro" id="IPR008844">
    <property type="entry name" value="Spore_GerAC-like"/>
</dbReference>
<dbReference type="PANTHER" id="PTHR35789">
    <property type="entry name" value="SPORE GERMINATION PROTEIN B3"/>
    <property type="match status" value="1"/>
</dbReference>
<accession>A0ABY8UYN2</accession>
<evidence type="ECO:0000256" key="1">
    <source>
        <dbReference type="ARBA" id="ARBA00004635"/>
    </source>
</evidence>
<evidence type="ECO:0000256" key="5">
    <source>
        <dbReference type="ARBA" id="ARBA00023136"/>
    </source>
</evidence>
<keyword evidence="3" id="KW-0309">Germination</keyword>
<feature type="domain" description="Spore germination protein N-terminal" evidence="9">
    <location>
        <begin position="22"/>
        <end position="192"/>
    </location>
</feature>
<organism evidence="10 11">
    <name type="scientific">Pontibacillus chungwhensis</name>
    <dbReference type="NCBI Taxonomy" id="265426"/>
    <lineage>
        <taxon>Bacteria</taxon>
        <taxon>Bacillati</taxon>
        <taxon>Bacillota</taxon>
        <taxon>Bacilli</taxon>
        <taxon>Bacillales</taxon>
        <taxon>Bacillaceae</taxon>
        <taxon>Pontibacillus</taxon>
    </lineage>
</organism>
<feature type="domain" description="Spore germination GerAC-like C-terminal" evidence="8">
    <location>
        <begin position="204"/>
        <end position="372"/>
    </location>
</feature>
<dbReference type="Pfam" id="PF25198">
    <property type="entry name" value="Spore_GerAC_N"/>
    <property type="match status" value="1"/>
</dbReference>
<keyword evidence="6" id="KW-0564">Palmitate</keyword>